<dbReference type="AlphaFoldDB" id="A0A8J6A794"/>
<dbReference type="EMBL" id="JAGFMF010011768">
    <property type="protein sequence ID" value="KAG8513462.1"/>
    <property type="molecule type" value="Genomic_DNA"/>
</dbReference>
<evidence type="ECO:0000313" key="1">
    <source>
        <dbReference type="EMBL" id="KAG8513462.1"/>
    </source>
</evidence>
<dbReference type="Proteomes" id="UP000700334">
    <property type="component" value="Unassembled WGS sequence"/>
</dbReference>
<protein>
    <submittedName>
        <fullName evidence="1">Golgi apparatus membrane protein TVP23-A</fullName>
    </submittedName>
</protein>
<evidence type="ECO:0000313" key="2">
    <source>
        <dbReference type="Proteomes" id="UP000700334"/>
    </source>
</evidence>
<proteinExistence type="predicted"/>
<name>A0A8J6A794_GALPY</name>
<sequence>MRALGGLPPPWVSPQALVDDTEDVSLDFGNEEELAFRKAKIRCVPTVRSRHPKATDALARPLALSFAQRG</sequence>
<comment type="caution">
    <text evidence="1">The sequence shown here is derived from an EMBL/GenBank/DDBJ whole genome shotgun (WGS) entry which is preliminary data.</text>
</comment>
<keyword evidence="2" id="KW-1185">Reference proteome</keyword>
<reference evidence="1" key="1">
    <citation type="journal article" date="2021" name="Evol. Appl.">
        <title>The genome of the Pyrenean desman and the effects of bottlenecks and inbreeding on the genomic landscape of an endangered species.</title>
        <authorList>
            <person name="Escoda L."/>
            <person name="Castresana J."/>
        </authorList>
    </citation>
    <scope>NUCLEOTIDE SEQUENCE</scope>
    <source>
        <strain evidence="1">IBE-C5619</strain>
    </source>
</reference>
<accession>A0A8J6A794</accession>
<gene>
    <name evidence="1" type="ORF">J0S82_012774</name>
</gene>
<organism evidence="1 2">
    <name type="scientific">Galemys pyrenaicus</name>
    <name type="common">Iberian desman</name>
    <name type="synonym">Pyrenean desman</name>
    <dbReference type="NCBI Taxonomy" id="202257"/>
    <lineage>
        <taxon>Eukaryota</taxon>
        <taxon>Metazoa</taxon>
        <taxon>Chordata</taxon>
        <taxon>Craniata</taxon>
        <taxon>Vertebrata</taxon>
        <taxon>Euteleostomi</taxon>
        <taxon>Mammalia</taxon>
        <taxon>Eutheria</taxon>
        <taxon>Laurasiatheria</taxon>
        <taxon>Eulipotyphla</taxon>
        <taxon>Talpidae</taxon>
        <taxon>Galemys</taxon>
    </lineage>
</organism>